<dbReference type="PANTHER" id="PTHR30250:SF11">
    <property type="entry name" value="O-ANTIGEN TRANSPORTER-RELATED"/>
    <property type="match status" value="1"/>
</dbReference>
<dbReference type="InterPro" id="IPR002797">
    <property type="entry name" value="Polysacc_synth"/>
</dbReference>
<evidence type="ECO:0000256" key="5">
    <source>
        <dbReference type="ARBA" id="ARBA00023136"/>
    </source>
</evidence>
<feature type="transmembrane region" description="Helical" evidence="6">
    <location>
        <begin position="127"/>
        <end position="148"/>
    </location>
</feature>
<feature type="transmembrane region" description="Helical" evidence="6">
    <location>
        <begin position="256"/>
        <end position="280"/>
    </location>
</feature>
<protein>
    <recommendedName>
        <fullName evidence="9">Polysaccharide biosynthesis protein C-terminal domain-containing protein</fullName>
    </recommendedName>
</protein>
<feature type="transmembrane region" description="Helical" evidence="6">
    <location>
        <begin position="228"/>
        <end position="250"/>
    </location>
</feature>
<comment type="caution">
    <text evidence="7">The sequence shown here is derived from an EMBL/GenBank/DDBJ whole genome shotgun (WGS) entry which is preliminary data.</text>
</comment>
<dbReference type="InterPro" id="IPR050833">
    <property type="entry name" value="Poly_Biosynth_Transport"/>
</dbReference>
<feature type="transmembrane region" description="Helical" evidence="6">
    <location>
        <begin position="160"/>
        <end position="181"/>
    </location>
</feature>
<name>A0A1F6FTT2_9BACT</name>
<feature type="transmembrane region" description="Helical" evidence="6">
    <location>
        <begin position="301"/>
        <end position="325"/>
    </location>
</feature>
<evidence type="ECO:0000256" key="2">
    <source>
        <dbReference type="ARBA" id="ARBA00022475"/>
    </source>
</evidence>
<keyword evidence="3 6" id="KW-0812">Transmembrane</keyword>
<feature type="transmembrane region" description="Helical" evidence="6">
    <location>
        <begin position="331"/>
        <end position="350"/>
    </location>
</feature>
<reference evidence="7 8" key="1">
    <citation type="journal article" date="2016" name="Nat. Commun.">
        <title>Thousands of microbial genomes shed light on interconnected biogeochemical processes in an aquifer system.</title>
        <authorList>
            <person name="Anantharaman K."/>
            <person name="Brown C.T."/>
            <person name="Hug L.A."/>
            <person name="Sharon I."/>
            <person name="Castelle C.J."/>
            <person name="Probst A.J."/>
            <person name="Thomas B.C."/>
            <person name="Singh A."/>
            <person name="Wilkins M.J."/>
            <person name="Karaoz U."/>
            <person name="Brodie E.L."/>
            <person name="Williams K.H."/>
            <person name="Hubbard S.S."/>
            <person name="Banfield J.F."/>
        </authorList>
    </citation>
    <scope>NUCLEOTIDE SEQUENCE [LARGE SCALE GENOMIC DNA]</scope>
</reference>
<evidence type="ECO:0000313" key="8">
    <source>
        <dbReference type="Proteomes" id="UP000179230"/>
    </source>
</evidence>
<feature type="transmembrane region" description="Helical" evidence="6">
    <location>
        <begin position="21"/>
        <end position="48"/>
    </location>
</feature>
<keyword evidence="5 6" id="KW-0472">Membrane</keyword>
<gene>
    <name evidence="7" type="ORF">A2592_00190</name>
</gene>
<keyword evidence="4 6" id="KW-1133">Transmembrane helix</keyword>
<evidence type="ECO:0008006" key="9">
    <source>
        <dbReference type="Google" id="ProtNLM"/>
    </source>
</evidence>
<feature type="transmembrane region" description="Helical" evidence="6">
    <location>
        <begin position="187"/>
        <end position="207"/>
    </location>
</feature>
<evidence type="ECO:0000256" key="4">
    <source>
        <dbReference type="ARBA" id="ARBA00022989"/>
    </source>
</evidence>
<proteinExistence type="predicted"/>
<dbReference type="AlphaFoldDB" id="A0A1F6FTT2"/>
<feature type="transmembrane region" description="Helical" evidence="6">
    <location>
        <begin position="60"/>
        <end position="82"/>
    </location>
</feature>
<evidence type="ECO:0000256" key="6">
    <source>
        <dbReference type="SAM" id="Phobius"/>
    </source>
</evidence>
<feature type="transmembrane region" description="Helical" evidence="6">
    <location>
        <begin position="102"/>
        <end position="121"/>
    </location>
</feature>
<evidence type="ECO:0000313" key="7">
    <source>
        <dbReference type="EMBL" id="OGG89270.1"/>
    </source>
</evidence>
<evidence type="ECO:0000256" key="1">
    <source>
        <dbReference type="ARBA" id="ARBA00004651"/>
    </source>
</evidence>
<dbReference type="Proteomes" id="UP000179230">
    <property type="component" value="Unassembled WGS sequence"/>
</dbReference>
<accession>A0A1F6FTT2</accession>
<organism evidence="7 8">
    <name type="scientific">Candidatus Kaiserbacteria bacterium RIFOXYD1_FULL_42_15</name>
    <dbReference type="NCBI Taxonomy" id="1798532"/>
    <lineage>
        <taxon>Bacteria</taxon>
        <taxon>Candidatus Kaiseribacteriota</taxon>
    </lineage>
</organism>
<dbReference type="GO" id="GO:0005886">
    <property type="term" value="C:plasma membrane"/>
    <property type="evidence" value="ECO:0007669"/>
    <property type="project" value="UniProtKB-SubCell"/>
</dbReference>
<dbReference type="PANTHER" id="PTHR30250">
    <property type="entry name" value="PST FAMILY PREDICTED COLANIC ACID TRANSPORTER"/>
    <property type="match status" value="1"/>
</dbReference>
<comment type="subcellular location">
    <subcellularLocation>
        <location evidence="1">Cell membrane</location>
        <topology evidence="1">Multi-pass membrane protein</topology>
    </subcellularLocation>
</comment>
<sequence length="431" mass="47781">MRQIVKKILSFSERYTKTDMTYLVKGGFWLMVSYIFQIGIGVITTIALANFLPKESLGTYQFILSIAAILSVFTLSGLGTAITRAVARGHEGVLRSGVRTKLKWSVGIVIASGATSLYYYLNDNSSLATAFLVVGTFAPFIESFKLYINYLHGKEAFRDNLLLGAWRKPLPLIAILVALYFTDNVIILIFVYFSSNAISLIAVYYSVLRKYNPPKQSDAETLQLSKHLSIFSLVTITATHIDKILIWHFLGATAVAGYTIAQLGTKYSGGFINTVSVLVLPKVSRRDLYTLQQTLPRKVRLFTALMILGAGVYILAVPFIFPLLFPQYPESVAFTQVLAIGLIFIPLSAYSKVLTAHKQLRAQYILSISNALIKIILLYTLLPLYGVWGAIYAILATELVSSITVRYFFAIAKSPSRGSSEEPLESPDRDV</sequence>
<dbReference type="EMBL" id="MFMT01000004">
    <property type="protein sequence ID" value="OGG89270.1"/>
    <property type="molecule type" value="Genomic_DNA"/>
</dbReference>
<keyword evidence="2" id="KW-1003">Cell membrane</keyword>
<dbReference type="Pfam" id="PF01943">
    <property type="entry name" value="Polysacc_synt"/>
    <property type="match status" value="1"/>
</dbReference>
<evidence type="ECO:0000256" key="3">
    <source>
        <dbReference type="ARBA" id="ARBA00022692"/>
    </source>
</evidence>